<dbReference type="InterPro" id="IPR044976">
    <property type="entry name" value="FIPS5/FIPS3-like"/>
</dbReference>
<evidence type="ECO:0000313" key="7">
    <source>
        <dbReference type="EMBL" id="CAD9947878.1"/>
    </source>
</evidence>
<feature type="domain" description="Pre-mRNA polyadenylation factor Fip1" evidence="6">
    <location>
        <begin position="186"/>
        <end position="227"/>
    </location>
</feature>
<proteinExistence type="inferred from homology"/>
<feature type="compositionally biased region" description="Gly residues" evidence="5">
    <location>
        <begin position="463"/>
        <end position="514"/>
    </location>
</feature>
<feature type="compositionally biased region" description="Basic and acidic residues" evidence="5">
    <location>
        <begin position="149"/>
        <end position="167"/>
    </location>
</feature>
<dbReference type="GO" id="GO:0006397">
    <property type="term" value="P:mRNA processing"/>
    <property type="evidence" value="ECO:0007669"/>
    <property type="project" value="UniProtKB-KW"/>
</dbReference>
<organism evidence="7">
    <name type="scientific">Entomoneis paludosa</name>
    <dbReference type="NCBI Taxonomy" id="265537"/>
    <lineage>
        <taxon>Eukaryota</taxon>
        <taxon>Sar</taxon>
        <taxon>Stramenopiles</taxon>
        <taxon>Ochrophyta</taxon>
        <taxon>Bacillariophyta</taxon>
        <taxon>Bacillariophyceae</taxon>
        <taxon>Bacillariophycidae</taxon>
        <taxon>Entomoneidaceae</taxon>
        <taxon>Entomoneis</taxon>
    </lineage>
</organism>
<evidence type="ECO:0000256" key="4">
    <source>
        <dbReference type="ARBA" id="ARBA00023242"/>
    </source>
</evidence>
<comment type="similarity">
    <text evidence="2">Belongs to the FIP1 family.</text>
</comment>
<keyword evidence="4" id="KW-0539">Nucleus</keyword>
<dbReference type="EMBL" id="HBHT01005927">
    <property type="protein sequence ID" value="CAD9947878.1"/>
    <property type="molecule type" value="Transcribed_RNA"/>
</dbReference>
<feature type="compositionally biased region" description="Basic and acidic residues" evidence="5">
    <location>
        <begin position="341"/>
        <end position="367"/>
    </location>
</feature>
<feature type="region of interest" description="Disordered" evidence="5">
    <location>
        <begin position="230"/>
        <end position="319"/>
    </location>
</feature>
<feature type="compositionally biased region" description="Acidic residues" evidence="5">
    <location>
        <begin position="271"/>
        <end position="285"/>
    </location>
</feature>
<dbReference type="InterPro" id="IPR007854">
    <property type="entry name" value="Fip1_dom"/>
</dbReference>
<name>A0A7S2VBV6_9STRA</name>
<evidence type="ECO:0000256" key="2">
    <source>
        <dbReference type="ARBA" id="ARBA00007459"/>
    </source>
</evidence>
<accession>A0A7S2VBV6</accession>
<evidence type="ECO:0000259" key="6">
    <source>
        <dbReference type="Pfam" id="PF05182"/>
    </source>
</evidence>
<feature type="compositionally biased region" description="Basic and acidic residues" evidence="5">
    <location>
        <begin position="42"/>
        <end position="51"/>
    </location>
</feature>
<feature type="compositionally biased region" description="Gly residues" evidence="5">
    <location>
        <begin position="432"/>
        <end position="456"/>
    </location>
</feature>
<evidence type="ECO:0000256" key="5">
    <source>
        <dbReference type="SAM" id="MobiDB-lite"/>
    </source>
</evidence>
<evidence type="ECO:0000256" key="3">
    <source>
        <dbReference type="ARBA" id="ARBA00022664"/>
    </source>
</evidence>
<dbReference type="PANTHER" id="PTHR36884:SF4">
    <property type="entry name" value="FIP1[III]-LIKE PROTEIN"/>
    <property type="match status" value="1"/>
</dbReference>
<dbReference type="AlphaFoldDB" id="A0A7S2VBV6"/>
<dbReference type="PANTHER" id="PTHR36884">
    <property type="entry name" value="FIP1[III]-LIKE PROTEIN"/>
    <property type="match status" value="1"/>
</dbReference>
<feature type="compositionally biased region" description="Basic and acidic residues" evidence="5">
    <location>
        <begin position="230"/>
        <end position="240"/>
    </location>
</feature>
<feature type="region of interest" description="Disordered" evidence="5">
    <location>
        <begin position="18"/>
        <end position="60"/>
    </location>
</feature>
<protein>
    <recommendedName>
        <fullName evidence="6">Pre-mRNA polyadenylation factor Fip1 domain-containing protein</fullName>
    </recommendedName>
</protein>
<feature type="region of interest" description="Disordered" evidence="5">
    <location>
        <begin position="339"/>
        <end position="536"/>
    </location>
</feature>
<keyword evidence="3" id="KW-0507">mRNA processing</keyword>
<dbReference type="Pfam" id="PF05182">
    <property type="entry name" value="Fip1"/>
    <property type="match status" value="1"/>
</dbReference>
<dbReference type="GO" id="GO:0005634">
    <property type="term" value="C:nucleus"/>
    <property type="evidence" value="ECO:0007669"/>
    <property type="project" value="UniProtKB-SubCell"/>
</dbReference>
<reference evidence="7" key="1">
    <citation type="submission" date="2021-01" db="EMBL/GenBank/DDBJ databases">
        <authorList>
            <person name="Corre E."/>
            <person name="Pelletier E."/>
            <person name="Niang G."/>
            <person name="Scheremetjew M."/>
            <person name="Finn R."/>
            <person name="Kale V."/>
            <person name="Holt S."/>
            <person name="Cochrane G."/>
            <person name="Meng A."/>
            <person name="Brown T."/>
            <person name="Cohen L."/>
        </authorList>
    </citation>
    <scope>NUCLEOTIDE SEQUENCE</scope>
    <source>
        <strain evidence="7">CCMP125</strain>
    </source>
</reference>
<comment type="subcellular location">
    <subcellularLocation>
        <location evidence="1">Nucleus</location>
    </subcellularLocation>
</comment>
<evidence type="ECO:0000256" key="1">
    <source>
        <dbReference type="ARBA" id="ARBA00004123"/>
    </source>
</evidence>
<feature type="region of interest" description="Disordered" evidence="5">
    <location>
        <begin position="107"/>
        <end position="178"/>
    </location>
</feature>
<sequence length="536" mass="56881">MGRKKRKTVVEEDVVVKQEDDAPVAEAVSDPEKLSNEGAVNNKKEEEDGGKSSKYAMTSHSGEIVREDIYISDGSEDEEEDVDVVLAASRSGMMRKGLATPAHAMIQPNRQWVRPDANTGAAVDESVAEKQREEELAQLDPVQRAARLQAEKARLEQEEKQQERLQESQENAGRDPTLFSKRTAFDIRFDQMEDKPWLRAADISDFFNYGLDEEGWLEYAQQQLTIRQELTDAARSKRGPDPNVVPVTPKAPSSQAPRVAVVGGASSTNSDGEEDPNASDKEEEVNTAPLGPSLPSDGVVPKSSAYAGDTAPASEPAAEEVDVGIGGAWGAGAVPGSHLARLIEEQEKKESGGHVNRMEDDSGHYEEGGGPPARNDPYGAEQDYGSGGGGAPAGGESDHYGGGGGRRSGHDQYNNNHSRGDEPYGRSDYGASDGGHYGSHYGGADGGGGGYYGGDQGQDYDQSGGGGNQWQGGGGGYDDQYGGGGGGSRGGGYNRRGGYGRGGYGGGGRGGRGGYNNNNSWDQGRDDYNRKRSRNY</sequence>
<gene>
    <name evidence="7" type="ORF">APAL1065_LOCUS3918</name>
</gene>